<evidence type="ECO:0000313" key="1">
    <source>
        <dbReference type="EMBL" id="NLF92064.1"/>
    </source>
</evidence>
<gene>
    <name evidence="1" type="ORF">GX570_12100</name>
</gene>
<protein>
    <submittedName>
        <fullName evidence="1">Glycosyl transferase family A</fullName>
    </submittedName>
</protein>
<dbReference type="EMBL" id="JAAYYP010000438">
    <property type="protein sequence ID" value="NLF92064.1"/>
    <property type="molecule type" value="Genomic_DNA"/>
</dbReference>
<dbReference type="Proteomes" id="UP000523614">
    <property type="component" value="Unassembled WGS sequence"/>
</dbReference>
<dbReference type="GO" id="GO:0016740">
    <property type="term" value="F:transferase activity"/>
    <property type="evidence" value="ECO:0007669"/>
    <property type="project" value="UniProtKB-KW"/>
</dbReference>
<proteinExistence type="predicted"/>
<sequence length="61" mass="7329">WFQKDLVVSMDDRALHGIRQVAVRFHRGFYTVLRNWRKHPPHRRLAQRGLLGTRLREVLAP</sequence>
<organism evidence="1 2">
    <name type="scientific">Corynebacterium marinum</name>
    <dbReference type="NCBI Taxonomy" id="349751"/>
    <lineage>
        <taxon>Bacteria</taxon>
        <taxon>Bacillati</taxon>
        <taxon>Actinomycetota</taxon>
        <taxon>Actinomycetes</taxon>
        <taxon>Mycobacteriales</taxon>
        <taxon>Corynebacteriaceae</taxon>
        <taxon>Corynebacterium</taxon>
    </lineage>
</organism>
<keyword evidence="1" id="KW-0808">Transferase</keyword>
<name>A0A847HFJ3_9CORY</name>
<accession>A0A847HFJ3</accession>
<reference evidence="1 2" key="1">
    <citation type="journal article" date="2020" name="Biotechnol. Biofuels">
        <title>New insights from the biogas microbiome by comprehensive genome-resolved metagenomics of nearly 1600 species originating from multiple anaerobic digesters.</title>
        <authorList>
            <person name="Campanaro S."/>
            <person name="Treu L."/>
            <person name="Rodriguez-R L.M."/>
            <person name="Kovalovszki A."/>
            <person name="Ziels R.M."/>
            <person name="Maus I."/>
            <person name="Zhu X."/>
            <person name="Kougias P.G."/>
            <person name="Basile A."/>
            <person name="Luo G."/>
            <person name="Schluter A."/>
            <person name="Konstantinidis K.T."/>
            <person name="Angelidaki I."/>
        </authorList>
    </citation>
    <scope>NUCLEOTIDE SEQUENCE [LARGE SCALE GENOMIC DNA]</scope>
    <source>
        <strain evidence="1">AS06rmzACSIP_235</strain>
    </source>
</reference>
<feature type="non-terminal residue" evidence="1">
    <location>
        <position position="1"/>
    </location>
</feature>
<comment type="caution">
    <text evidence="1">The sequence shown here is derived from an EMBL/GenBank/DDBJ whole genome shotgun (WGS) entry which is preliminary data.</text>
</comment>
<dbReference type="AlphaFoldDB" id="A0A847HFJ3"/>
<evidence type="ECO:0000313" key="2">
    <source>
        <dbReference type="Proteomes" id="UP000523614"/>
    </source>
</evidence>